<dbReference type="RefSeq" id="WP_114480996.1">
    <property type="nucleotide sequence ID" value="NZ_QPII01000028.1"/>
</dbReference>
<sequence length="121" mass="13387">MAETGNESPADRVRNVLETAPEAILPMTYQQLAEALGLAPPRTIQRVAQALETLMREDAEQGRPFIAALVVSRRGDGVPAKGFFDLAIELERFPADPARHAEVYREEFRRAVATRGVRGED</sequence>
<evidence type="ECO:0000313" key="2">
    <source>
        <dbReference type="Proteomes" id="UP000252405"/>
    </source>
</evidence>
<organism evidence="1 2">
    <name type="scientific">Billgrantia montanilacus</name>
    <dbReference type="NCBI Taxonomy" id="2282305"/>
    <lineage>
        <taxon>Bacteria</taxon>
        <taxon>Pseudomonadati</taxon>
        <taxon>Pseudomonadota</taxon>
        <taxon>Gammaproteobacteria</taxon>
        <taxon>Oceanospirillales</taxon>
        <taxon>Halomonadaceae</taxon>
        <taxon>Billgrantia</taxon>
    </lineage>
</organism>
<proteinExistence type="predicted"/>
<gene>
    <name evidence="1" type="ORF">DU505_21355</name>
</gene>
<comment type="caution">
    <text evidence="1">The sequence shown here is derived from an EMBL/GenBank/DDBJ whole genome shotgun (WGS) entry which is preliminary data.</text>
</comment>
<keyword evidence="2" id="KW-1185">Reference proteome</keyword>
<dbReference type="OrthoDB" id="14198at2"/>
<dbReference type="Proteomes" id="UP000252405">
    <property type="component" value="Unassembled WGS sequence"/>
</dbReference>
<protein>
    <submittedName>
        <fullName evidence="1">Uncharacterized protein</fullName>
    </submittedName>
</protein>
<evidence type="ECO:0000313" key="1">
    <source>
        <dbReference type="EMBL" id="RCV86212.1"/>
    </source>
</evidence>
<dbReference type="EMBL" id="QPII01000028">
    <property type="protein sequence ID" value="RCV86212.1"/>
    <property type="molecule type" value="Genomic_DNA"/>
</dbReference>
<dbReference type="AlphaFoldDB" id="A0A368TPW2"/>
<accession>A0A368TPW2</accession>
<reference evidence="1 2" key="1">
    <citation type="submission" date="2018-07" db="EMBL/GenBank/DDBJ databases">
        <title>Halomonas montanilacus sp. nov., isolated from Lake Pengyan on Tibetan Plateau.</title>
        <authorList>
            <person name="Lu H."/>
            <person name="Xing P."/>
            <person name="Wu Q."/>
        </authorList>
    </citation>
    <scope>NUCLEOTIDE SEQUENCE [LARGE SCALE GENOMIC DNA]</scope>
    <source>
        <strain evidence="1 2">PYC7W</strain>
    </source>
</reference>
<name>A0A368TPW2_9GAMM</name>